<dbReference type="CDD" id="cd22884">
    <property type="entry name" value="TOM22"/>
    <property type="match status" value="1"/>
</dbReference>
<name>A0A0L0D348_THETB</name>
<protein>
    <recommendedName>
        <fullName evidence="4">Mitochondrial import receptor subunit TOM22</fullName>
    </recommendedName>
</protein>
<gene>
    <name evidence="2" type="ORF">AMSG_03162</name>
</gene>
<evidence type="ECO:0000256" key="1">
    <source>
        <dbReference type="SAM" id="Phobius"/>
    </source>
</evidence>
<dbReference type="RefSeq" id="XP_013760014.1">
    <property type="nucleotide sequence ID" value="XM_013904560.1"/>
</dbReference>
<keyword evidence="1" id="KW-1133">Transmembrane helix</keyword>
<keyword evidence="1" id="KW-0812">Transmembrane</keyword>
<feature type="transmembrane region" description="Helical" evidence="1">
    <location>
        <begin position="35"/>
        <end position="54"/>
    </location>
</feature>
<accession>A0A0L0D348</accession>
<dbReference type="OrthoDB" id="10016939at2759"/>
<keyword evidence="1" id="KW-0472">Membrane</keyword>
<dbReference type="GeneID" id="25562784"/>
<organism evidence="2 3">
    <name type="scientific">Thecamonas trahens ATCC 50062</name>
    <dbReference type="NCBI Taxonomy" id="461836"/>
    <lineage>
        <taxon>Eukaryota</taxon>
        <taxon>Apusozoa</taxon>
        <taxon>Apusomonadida</taxon>
        <taxon>Apusomonadidae</taxon>
        <taxon>Thecamonas</taxon>
    </lineage>
</organism>
<dbReference type="EMBL" id="GL349444">
    <property type="protein sequence ID" value="KNC46734.1"/>
    <property type="molecule type" value="Genomic_DNA"/>
</dbReference>
<reference evidence="2 3" key="1">
    <citation type="submission" date="2010-05" db="EMBL/GenBank/DDBJ databases">
        <title>The Genome Sequence of Thecamonas trahens ATCC 50062.</title>
        <authorList>
            <consortium name="The Broad Institute Genome Sequencing Platform"/>
            <person name="Russ C."/>
            <person name="Cuomo C."/>
            <person name="Shea T."/>
            <person name="Young S.K."/>
            <person name="Zeng Q."/>
            <person name="Koehrsen M."/>
            <person name="Haas B."/>
            <person name="Borodovsky M."/>
            <person name="Guigo R."/>
            <person name="Alvarado L."/>
            <person name="Berlin A."/>
            <person name="Bochicchio J."/>
            <person name="Borenstein D."/>
            <person name="Chapman S."/>
            <person name="Chen Z."/>
            <person name="Freedman E."/>
            <person name="Gellesch M."/>
            <person name="Goldberg J."/>
            <person name="Griggs A."/>
            <person name="Gujja S."/>
            <person name="Heilman E."/>
            <person name="Heiman D."/>
            <person name="Hepburn T."/>
            <person name="Howarth C."/>
            <person name="Jen D."/>
            <person name="Larson L."/>
            <person name="Mehta T."/>
            <person name="Park D."/>
            <person name="Pearson M."/>
            <person name="Roberts A."/>
            <person name="Saif S."/>
            <person name="Shenoy N."/>
            <person name="Sisk P."/>
            <person name="Stolte C."/>
            <person name="Sykes S."/>
            <person name="Thomson T."/>
            <person name="Walk T."/>
            <person name="White J."/>
            <person name="Yandava C."/>
            <person name="Burger G."/>
            <person name="Gray M.W."/>
            <person name="Holland P.W.H."/>
            <person name="King N."/>
            <person name="Lang F.B.F."/>
            <person name="Roger A.J."/>
            <person name="Ruiz-Trillo I."/>
            <person name="Lander E."/>
            <person name="Nusbaum C."/>
        </authorList>
    </citation>
    <scope>NUCLEOTIDE SEQUENCE [LARGE SCALE GENOMIC DNA]</scope>
    <source>
        <strain evidence="2 3">ATCC 50062</strain>
    </source>
</reference>
<evidence type="ECO:0000313" key="2">
    <source>
        <dbReference type="EMBL" id="KNC46734.1"/>
    </source>
</evidence>
<dbReference type="AlphaFoldDB" id="A0A0L0D348"/>
<evidence type="ECO:0008006" key="4">
    <source>
        <dbReference type="Google" id="ProtNLM"/>
    </source>
</evidence>
<evidence type="ECO:0000313" key="3">
    <source>
        <dbReference type="Proteomes" id="UP000054408"/>
    </source>
</evidence>
<dbReference type="Proteomes" id="UP000054408">
    <property type="component" value="Unassembled WGS sequence"/>
</dbReference>
<keyword evidence="3" id="KW-1185">Reference proteome</keyword>
<sequence>MSETKQLTVEQTPLQEWSQWIWKHSKVAALQLGRYAWIVGSSFVVAVVPLAIELERQTAFAMMNGSMAPPQQPMA</sequence>
<proteinExistence type="predicted"/>